<dbReference type="EMBL" id="CM000880">
    <property type="protein sequence ID" value="PNT74117.1"/>
    <property type="molecule type" value="Genomic_DNA"/>
</dbReference>
<evidence type="ECO:0000313" key="3">
    <source>
        <dbReference type="EnsemblPlants" id="PNT74117"/>
    </source>
</evidence>
<evidence type="ECO:0000313" key="2">
    <source>
        <dbReference type="EMBL" id="PNT74117.1"/>
    </source>
</evidence>
<reference evidence="2 3" key="1">
    <citation type="journal article" date="2010" name="Nature">
        <title>Genome sequencing and analysis of the model grass Brachypodium distachyon.</title>
        <authorList>
            <consortium name="International Brachypodium Initiative"/>
        </authorList>
    </citation>
    <scope>NUCLEOTIDE SEQUENCE [LARGE SCALE GENOMIC DNA]</scope>
    <source>
        <strain evidence="2 3">Bd21</strain>
    </source>
</reference>
<feature type="compositionally biased region" description="Low complexity" evidence="1">
    <location>
        <begin position="268"/>
        <end position="281"/>
    </location>
</feature>
<accession>A0A2K2DIK7</accession>
<protein>
    <submittedName>
        <fullName evidence="2 3">Uncharacterized protein</fullName>
    </submittedName>
</protein>
<feature type="region of interest" description="Disordered" evidence="1">
    <location>
        <begin position="263"/>
        <end position="290"/>
    </location>
</feature>
<dbReference type="Proteomes" id="UP000008810">
    <property type="component" value="Chromosome 1"/>
</dbReference>
<dbReference type="AlphaFoldDB" id="A0A2K2DIK7"/>
<sequence>MQSEEHPPDRASTTSVPISGVDGAKLEEVAKASTLLAWRRPETCRWKPSSSLFLSFFSFFLFFLPPPPSFPLLLPLPAAATLLHGCLPLSPAAPRRRASPRALHLPSPPRPSRLSRRRAPPLTPRNHRAAQAPRAPPAPLAFPLRLPLHQARRRPTVPLRLAPRRRPRPLVSPATAPSRAPPPPPRLASGASPCSWPRRPPARTSTSPAPPLPVGRARASLPPLLRPRLLLALAASLFCLTGPSSSGLLCCRRPNPSLAPRLRIVSKPASPGRRPSSLLLGPSPPARRPKTSKPVPLCFFLFFFLKLLET</sequence>
<dbReference type="EnsemblPlants" id="PNT74117">
    <property type="protein sequence ID" value="PNT74117"/>
    <property type="gene ID" value="BRADI_1g08236v3"/>
</dbReference>
<reference evidence="3" key="3">
    <citation type="submission" date="2018-08" db="UniProtKB">
        <authorList>
            <consortium name="EnsemblPlants"/>
        </authorList>
    </citation>
    <scope>IDENTIFICATION</scope>
    <source>
        <strain evidence="3">cv. Bd21</strain>
    </source>
</reference>
<feature type="compositionally biased region" description="Low complexity" evidence="1">
    <location>
        <begin position="169"/>
        <end position="178"/>
    </location>
</feature>
<dbReference type="Gramene" id="PNT74117">
    <property type="protein sequence ID" value="PNT74117"/>
    <property type="gene ID" value="BRADI_1g08236v3"/>
</dbReference>
<keyword evidence="4" id="KW-1185">Reference proteome</keyword>
<evidence type="ECO:0000256" key="1">
    <source>
        <dbReference type="SAM" id="MobiDB-lite"/>
    </source>
</evidence>
<dbReference type="InParanoid" id="A0A2K2DIK7"/>
<name>A0A2K2DIK7_BRADI</name>
<gene>
    <name evidence="2" type="ORF">BRADI_1g08236v3</name>
</gene>
<proteinExistence type="predicted"/>
<evidence type="ECO:0000313" key="4">
    <source>
        <dbReference type="Proteomes" id="UP000008810"/>
    </source>
</evidence>
<reference evidence="2" key="2">
    <citation type="submission" date="2017-06" db="EMBL/GenBank/DDBJ databases">
        <title>WGS assembly of Brachypodium distachyon.</title>
        <authorList>
            <consortium name="The International Brachypodium Initiative"/>
            <person name="Lucas S."/>
            <person name="Harmon-Smith M."/>
            <person name="Lail K."/>
            <person name="Tice H."/>
            <person name="Grimwood J."/>
            <person name="Bruce D."/>
            <person name="Barry K."/>
            <person name="Shu S."/>
            <person name="Lindquist E."/>
            <person name="Wang M."/>
            <person name="Pitluck S."/>
            <person name="Vogel J.P."/>
            <person name="Garvin D.F."/>
            <person name="Mockler T.C."/>
            <person name="Schmutz J."/>
            <person name="Rokhsar D."/>
            <person name="Bevan M.W."/>
        </authorList>
    </citation>
    <scope>NUCLEOTIDE SEQUENCE</scope>
    <source>
        <strain evidence="2">Bd21</strain>
    </source>
</reference>
<feature type="region of interest" description="Disordered" evidence="1">
    <location>
        <begin position="93"/>
        <end position="215"/>
    </location>
</feature>
<organism evidence="2">
    <name type="scientific">Brachypodium distachyon</name>
    <name type="common">Purple false brome</name>
    <name type="synonym">Trachynia distachya</name>
    <dbReference type="NCBI Taxonomy" id="15368"/>
    <lineage>
        <taxon>Eukaryota</taxon>
        <taxon>Viridiplantae</taxon>
        <taxon>Streptophyta</taxon>
        <taxon>Embryophyta</taxon>
        <taxon>Tracheophyta</taxon>
        <taxon>Spermatophyta</taxon>
        <taxon>Magnoliopsida</taxon>
        <taxon>Liliopsida</taxon>
        <taxon>Poales</taxon>
        <taxon>Poaceae</taxon>
        <taxon>BOP clade</taxon>
        <taxon>Pooideae</taxon>
        <taxon>Stipodae</taxon>
        <taxon>Brachypodieae</taxon>
        <taxon>Brachypodium</taxon>
    </lineage>
</organism>